<dbReference type="AlphaFoldDB" id="A0A3P7LX67"/>
<gene>
    <name evidence="1" type="ORF">DILT_LOCUS10529</name>
</gene>
<evidence type="ECO:0000313" key="1">
    <source>
        <dbReference type="EMBL" id="VDN14698.1"/>
    </source>
</evidence>
<name>A0A3P7LX67_DIBLA</name>
<sequence>MTLQDICAVNRASFYPLGERRSTGWVGKVENRGKRQPRRTASRLCPSTRREALEVANKFADQIGFTGGVFQLRAECMPALLGLFLGDVD</sequence>
<dbReference type="Proteomes" id="UP000281553">
    <property type="component" value="Unassembled WGS sequence"/>
</dbReference>
<protein>
    <submittedName>
        <fullName evidence="1">Uncharacterized protein</fullName>
    </submittedName>
</protein>
<organism evidence="1 2">
    <name type="scientific">Dibothriocephalus latus</name>
    <name type="common">Fish tapeworm</name>
    <name type="synonym">Diphyllobothrium latum</name>
    <dbReference type="NCBI Taxonomy" id="60516"/>
    <lineage>
        <taxon>Eukaryota</taxon>
        <taxon>Metazoa</taxon>
        <taxon>Spiralia</taxon>
        <taxon>Lophotrochozoa</taxon>
        <taxon>Platyhelminthes</taxon>
        <taxon>Cestoda</taxon>
        <taxon>Eucestoda</taxon>
        <taxon>Diphyllobothriidea</taxon>
        <taxon>Diphyllobothriidae</taxon>
        <taxon>Dibothriocephalus</taxon>
    </lineage>
</organism>
<accession>A0A3P7LX67</accession>
<dbReference type="EMBL" id="UYRU01060074">
    <property type="protein sequence ID" value="VDN14698.1"/>
    <property type="molecule type" value="Genomic_DNA"/>
</dbReference>
<keyword evidence="2" id="KW-1185">Reference proteome</keyword>
<evidence type="ECO:0000313" key="2">
    <source>
        <dbReference type="Proteomes" id="UP000281553"/>
    </source>
</evidence>
<reference evidence="1 2" key="1">
    <citation type="submission" date="2018-11" db="EMBL/GenBank/DDBJ databases">
        <authorList>
            <consortium name="Pathogen Informatics"/>
        </authorList>
    </citation>
    <scope>NUCLEOTIDE SEQUENCE [LARGE SCALE GENOMIC DNA]</scope>
</reference>
<proteinExistence type="predicted"/>